<protein>
    <recommendedName>
        <fullName evidence="3 16">NADH-ubiquinone oxidoreductase chain 5</fullName>
        <ecNumber evidence="2 16">7.1.1.2</ecNumber>
    </recommendedName>
</protein>
<evidence type="ECO:0000256" key="8">
    <source>
        <dbReference type="ARBA" id="ARBA00022967"/>
    </source>
</evidence>
<dbReference type="GO" id="GO:0042773">
    <property type="term" value="P:ATP synthesis coupled electron transport"/>
    <property type="evidence" value="ECO:0007669"/>
    <property type="project" value="InterPro"/>
</dbReference>
<evidence type="ECO:0000256" key="3">
    <source>
        <dbReference type="ARBA" id="ARBA00021096"/>
    </source>
</evidence>
<comment type="function">
    <text evidence="16">Core subunit of the mitochondrial membrane respiratory chain NADH dehydrogenase (Complex I) which catalyzes electron transfer from NADH through the respiratory chain, using ubiquinone as an electron acceptor. Essential for the catalytic activity and assembly of complex I.</text>
</comment>
<evidence type="ECO:0000256" key="12">
    <source>
        <dbReference type="ARBA" id="ARBA00023075"/>
    </source>
</evidence>
<dbReference type="InterPro" id="IPR001750">
    <property type="entry name" value="ND/Mrp_TM"/>
</dbReference>
<feature type="domain" description="NADH dehydrogenase subunit 5 C-terminal" evidence="19">
    <location>
        <begin position="391"/>
        <end position="571"/>
    </location>
</feature>
<evidence type="ECO:0000259" key="17">
    <source>
        <dbReference type="Pfam" id="PF00361"/>
    </source>
</evidence>
<dbReference type="InterPro" id="IPR001516">
    <property type="entry name" value="Proton_antipo_N"/>
</dbReference>
<feature type="transmembrane region" description="Helical" evidence="16">
    <location>
        <begin position="12"/>
        <end position="37"/>
    </location>
</feature>
<keyword evidence="10 16" id="KW-1133">Transmembrane helix</keyword>
<evidence type="ECO:0000256" key="6">
    <source>
        <dbReference type="ARBA" id="ARBA00022692"/>
    </source>
</evidence>
<feature type="domain" description="NADH-Ubiquinone oxidoreductase (complex I) chain 5 N-terminal" evidence="18">
    <location>
        <begin position="45"/>
        <end position="90"/>
    </location>
</feature>
<evidence type="ECO:0000256" key="5">
    <source>
        <dbReference type="ARBA" id="ARBA00022660"/>
    </source>
</evidence>
<feature type="domain" description="NADH:quinone oxidoreductase/Mrp antiporter transmembrane" evidence="17">
    <location>
        <begin position="109"/>
        <end position="379"/>
    </location>
</feature>
<evidence type="ECO:0000256" key="14">
    <source>
        <dbReference type="ARBA" id="ARBA00023136"/>
    </source>
</evidence>
<feature type="transmembrane region" description="Helical" evidence="16">
    <location>
        <begin position="331"/>
        <end position="355"/>
    </location>
</feature>
<dbReference type="GO" id="GO:0015990">
    <property type="term" value="P:electron transport coupled proton transport"/>
    <property type="evidence" value="ECO:0007669"/>
    <property type="project" value="TreeGrafter"/>
</dbReference>
<feature type="transmembrane region" description="Helical" evidence="16">
    <location>
        <begin position="86"/>
        <end position="107"/>
    </location>
</feature>
<dbReference type="AlphaFoldDB" id="A0A8B6QMF6"/>
<reference evidence="20" key="1">
    <citation type="submission" date="2021-02" db="EMBL/GenBank/DDBJ databases">
        <authorList>
            <person name="Nam S.-E."/>
            <person name="Kim S.-A."/>
            <person name="Rhee J.-S."/>
        </authorList>
    </citation>
    <scope>NUCLEOTIDE SEQUENCE</scope>
</reference>
<feature type="transmembrane region" description="Helical" evidence="16">
    <location>
        <begin position="113"/>
        <end position="131"/>
    </location>
</feature>
<dbReference type="Pfam" id="PF00361">
    <property type="entry name" value="Proton_antipo_M"/>
    <property type="match status" value="1"/>
</dbReference>
<keyword evidence="4 16" id="KW-0813">Transport</keyword>
<keyword evidence="5" id="KW-0679">Respiratory chain</keyword>
<evidence type="ECO:0000256" key="13">
    <source>
        <dbReference type="ARBA" id="ARBA00023128"/>
    </source>
</evidence>
<evidence type="ECO:0000256" key="11">
    <source>
        <dbReference type="ARBA" id="ARBA00023027"/>
    </source>
</evidence>
<feature type="transmembrane region" description="Helical" evidence="16">
    <location>
        <begin position="241"/>
        <end position="263"/>
    </location>
</feature>
<dbReference type="GO" id="GO:0003954">
    <property type="term" value="F:NADH dehydrogenase activity"/>
    <property type="evidence" value="ECO:0007669"/>
    <property type="project" value="TreeGrafter"/>
</dbReference>
<evidence type="ECO:0000256" key="7">
    <source>
        <dbReference type="ARBA" id="ARBA00022792"/>
    </source>
</evidence>
<feature type="transmembrane region" description="Helical" evidence="16">
    <location>
        <begin position="214"/>
        <end position="235"/>
    </location>
</feature>
<evidence type="ECO:0000259" key="19">
    <source>
        <dbReference type="Pfam" id="PF06455"/>
    </source>
</evidence>
<evidence type="ECO:0000256" key="2">
    <source>
        <dbReference type="ARBA" id="ARBA00012944"/>
    </source>
</evidence>
<feature type="transmembrane region" description="Helical" evidence="16">
    <location>
        <begin position="270"/>
        <end position="290"/>
    </location>
</feature>
<dbReference type="PANTHER" id="PTHR42829:SF2">
    <property type="entry name" value="NADH-UBIQUINONE OXIDOREDUCTASE CHAIN 5"/>
    <property type="match status" value="1"/>
</dbReference>
<proteinExistence type="inferred from homology"/>
<keyword evidence="11 16" id="KW-0520">NAD</keyword>
<name>A0A8B6QMF6_9ANNE</name>
<evidence type="ECO:0000313" key="20">
    <source>
        <dbReference type="EMBL" id="QTJ29899.1"/>
    </source>
</evidence>
<keyword evidence="8" id="KW-1278">Translocase</keyword>
<feature type="transmembrane region" description="Helical" evidence="16">
    <location>
        <begin position="296"/>
        <end position="319"/>
    </location>
</feature>
<evidence type="ECO:0000256" key="4">
    <source>
        <dbReference type="ARBA" id="ARBA00022448"/>
    </source>
</evidence>
<dbReference type="Pfam" id="PF06455">
    <property type="entry name" value="NADH5_C"/>
    <property type="match status" value="1"/>
</dbReference>
<feature type="transmembrane region" description="Helical" evidence="16">
    <location>
        <begin position="452"/>
        <end position="473"/>
    </location>
</feature>
<dbReference type="GO" id="GO:0005743">
    <property type="term" value="C:mitochondrial inner membrane"/>
    <property type="evidence" value="ECO:0007669"/>
    <property type="project" value="UniProtKB-SubCell"/>
</dbReference>
<keyword evidence="13 16" id="KW-0496">Mitochondrion</keyword>
<evidence type="ECO:0000256" key="15">
    <source>
        <dbReference type="ARBA" id="ARBA00049551"/>
    </source>
</evidence>
<evidence type="ECO:0000256" key="9">
    <source>
        <dbReference type="ARBA" id="ARBA00022982"/>
    </source>
</evidence>
<feature type="transmembrane region" description="Helical" evidence="16">
    <location>
        <begin position="152"/>
        <end position="173"/>
    </location>
</feature>
<dbReference type="PRINTS" id="PR01434">
    <property type="entry name" value="NADHDHGNASE5"/>
</dbReference>
<dbReference type="PANTHER" id="PTHR42829">
    <property type="entry name" value="NADH-UBIQUINONE OXIDOREDUCTASE CHAIN 5"/>
    <property type="match status" value="1"/>
</dbReference>
<dbReference type="EMBL" id="MW557377">
    <property type="protein sequence ID" value="QTJ29899.1"/>
    <property type="molecule type" value="Genomic_DNA"/>
</dbReference>
<evidence type="ECO:0000256" key="1">
    <source>
        <dbReference type="ARBA" id="ARBA00004448"/>
    </source>
</evidence>
<evidence type="ECO:0000256" key="10">
    <source>
        <dbReference type="ARBA" id="ARBA00022989"/>
    </source>
</evidence>
<dbReference type="InterPro" id="IPR010934">
    <property type="entry name" value="NADH_DH_su5_C"/>
</dbReference>
<geneLocation type="mitochondrion" evidence="20"/>
<feature type="transmembrane region" description="Helical" evidence="16">
    <location>
        <begin position="179"/>
        <end position="202"/>
    </location>
</feature>
<feature type="transmembrane region" description="Helical" evidence="16">
    <location>
        <begin position="417"/>
        <end position="440"/>
    </location>
</feature>
<accession>A0A8B6QMF6</accession>
<feature type="transmembrane region" description="Helical" evidence="16">
    <location>
        <begin position="554"/>
        <end position="571"/>
    </location>
</feature>
<keyword evidence="9" id="KW-0249">Electron transport</keyword>
<sequence>MLISLLRSTPPSQLFLVSLLLIPISLKSILSNSILLIEWQIFSMNSSVVILPIIFDPYSLLFMMVLLNICSHVLFFSKSYMKSDPFFNRFTMILMLFIVSMIMLILIPNMWALLLGWDGLGFTSFALVVYYSNPRSLGAGMITALTNRVGDAFILLAIAWTLMTNNWSIINMWESNMSPYIVLAIMLAAMTKSAQIPFSSWLPAAMAAPTPVSALVHSSTLVTAGIFLLIRFFPFASSFPWFQPTLLITASMTMFMAGLSAMTECDLKKIIALSTLSQLGVMMASIALGFPKLAMFHLITHAMFKALLFICAGTMIHFNNHTQDLRTMGNLSFQLPSTMTCLTVANMSLSGLPFLSGFYSKDLILETSFFNPINIMPLILLIAATGLTIAYSMRLSIMSLWGPQNSSPLHHLSNEDLNILVPTSFLTLGAITTGTLLNWIMSPFFFDPVLPLSLKTTPLFITVLSAMTAWFIFSSSDSSFSSLLMAPISHEASCEMWYMSPIASQSTLTAPLHIAHQFHKTLDHGWLELTGPQGIWLFIYTWTKTIQPIQKNSISIFLYLMFVSLLIPIFML</sequence>
<feature type="transmembrane region" description="Helical" evidence="16">
    <location>
        <begin position="375"/>
        <end position="397"/>
    </location>
</feature>
<keyword evidence="14 16" id="KW-0472">Membrane</keyword>
<organism evidence="20">
    <name type="scientific">Thelepus plagiostoma</name>
    <dbReference type="NCBI Taxonomy" id="1084972"/>
    <lineage>
        <taxon>Eukaryota</taxon>
        <taxon>Metazoa</taxon>
        <taxon>Spiralia</taxon>
        <taxon>Lophotrochozoa</taxon>
        <taxon>Annelida</taxon>
        <taxon>Polychaeta</taxon>
        <taxon>Sedentaria</taxon>
        <taxon>Canalipalpata</taxon>
        <taxon>Terebellida</taxon>
        <taxon>Terebelliformia</taxon>
        <taxon>Terebellidae</taxon>
        <taxon>Thelepus</taxon>
    </lineage>
</organism>
<dbReference type="GO" id="GO:0008137">
    <property type="term" value="F:NADH dehydrogenase (ubiquinone) activity"/>
    <property type="evidence" value="ECO:0007669"/>
    <property type="project" value="UniProtKB-EC"/>
</dbReference>
<keyword evidence="12 16" id="KW-0830">Ubiquinone</keyword>
<comment type="subcellular location">
    <subcellularLocation>
        <location evidence="1">Mitochondrion inner membrane</location>
        <topology evidence="1">Multi-pass membrane protein</topology>
    </subcellularLocation>
</comment>
<gene>
    <name evidence="20" type="primary">nad5</name>
</gene>
<dbReference type="Pfam" id="PF00662">
    <property type="entry name" value="Proton_antipo_N"/>
    <property type="match status" value="1"/>
</dbReference>
<evidence type="ECO:0000256" key="16">
    <source>
        <dbReference type="RuleBase" id="RU003404"/>
    </source>
</evidence>
<evidence type="ECO:0000259" key="18">
    <source>
        <dbReference type="Pfam" id="PF00662"/>
    </source>
</evidence>
<keyword evidence="6 16" id="KW-0812">Transmembrane</keyword>
<dbReference type="InterPro" id="IPR003945">
    <property type="entry name" value="NU5C-like"/>
</dbReference>
<keyword evidence="7" id="KW-0999">Mitochondrion inner membrane</keyword>
<comment type="catalytic activity">
    <reaction evidence="15 16">
        <text>a ubiquinone + NADH + 5 H(+)(in) = a ubiquinol + NAD(+) + 4 H(+)(out)</text>
        <dbReference type="Rhea" id="RHEA:29091"/>
        <dbReference type="Rhea" id="RHEA-COMP:9565"/>
        <dbReference type="Rhea" id="RHEA-COMP:9566"/>
        <dbReference type="ChEBI" id="CHEBI:15378"/>
        <dbReference type="ChEBI" id="CHEBI:16389"/>
        <dbReference type="ChEBI" id="CHEBI:17976"/>
        <dbReference type="ChEBI" id="CHEBI:57540"/>
        <dbReference type="ChEBI" id="CHEBI:57945"/>
        <dbReference type="EC" id="7.1.1.2"/>
    </reaction>
</comment>
<comment type="similarity">
    <text evidence="16">Belongs to the complex I subunit 5 family.</text>
</comment>
<dbReference type="EC" id="7.1.1.2" evidence="2 16"/>
<feature type="transmembrane region" description="Helical" evidence="16">
    <location>
        <begin position="49"/>
        <end position="74"/>
    </location>
</feature>